<protein>
    <submittedName>
        <fullName evidence="1">Uncharacterized protein</fullName>
    </submittedName>
</protein>
<evidence type="ECO:0000313" key="2">
    <source>
        <dbReference type="Proteomes" id="UP000078541"/>
    </source>
</evidence>
<accession>A0A195FGI8</accession>
<name>A0A195FGI8_9HYME</name>
<reference evidence="1 2" key="1">
    <citation type="submission" date="2016-03" db="EMBL/GenBank/DDBJ databases">
        <title>Trachymyrmex septentrionalis WGS genome.</title>
        <authorList>
            <person name="Nygaard S."/>
            <person name="Hu H."/>
            <person name="Boomsma J."/>
            <person name="Zhang G."/>
        </authorList>
    </citation>
    <scope>NUCLEOTIDE SEQUENCE [LARGE SCALE GENOMIC DNA]</scope>
    <source>
        <strain evidence="1">Tsep2-gDNA-1</strain>
        <tissue evidence="1">Whole body</tissue>
    </source>
</reference>
<dbReference type="Proteomes" id="UP000078541">
    <property type="component" value="Unassembled WGS sequence"/>
</dbReference>
<sequence>MHQSVHLSRGKKGELAYWQGEAFSNRLAPVPRILHPLGHALSFIMERNETSRDEVHIVRITNFRKKCCPFYPSKD</sequence>
<keyword evidence="2" id="KW-1185">Reference proteome</keyword>
<proteinExistence type="predicted"/>
<organism evidence="1 2">
    <name type="scientific">Trachymyrmex septentrionalis</name>
    <dbReference type="NCBI Taxonomy" id="34720"/>
    <lineage>
        <taxon>Eukaryota</taxon>
        <taxon>Metazoa</taxon>
        <taxon>Ecdysozoa</taxon>
        <taxon>Arthropoda</taxon>
        <taxon>Hexapoda</taxon>
        <taxon>Insecta</taxon>
        <taxon>Pterygota</taxon>
        <taxon>Neoptera</taxon>
        <taxon>Endopterygota</taxon>
        <taxon>Hymenoptera</taxon>
        <taxon>Apocrita</taxon>
        <taxon>Aculeata</taxon>
        <taxon>Formicoidea</taxon>
        <taxon>Formicidae</taxon>
        <taxon>Myrmicinae</taxon>
        <taxon>Trachymyrmex</taxon>
    </lineage>
</organism>
<evidence type="ECO:0000313" key="1">
    <source>
        <dbReference type="EMBL" id="KYN39496.1"/>
    </source>
</evidence>
<gene>
    <name evidence="1" type="ORF">ALC56_05989</name>
</gene>
<dbReference type="EMBL" id="KQ981606">
    <property type="protein sequence ID" value="KYN39496.1"/>
    <property type="molecule type" value="Genomic_DNA"/>
</dbReference>
<dbReference type="AlphaFoldDB" id="A0A195FGI8"/>